<reference evidence="3 4" key="1">
    <citation type="submission" date="2022-11" db="EMBL/GenBank/DDBJ databases">
        <title>Minimal conservation of predation-associated metabolite biosynthetic gene clusters underscores biosynthetic potential of Myxococcota including descriptions for ten novel species: Archangium lansinium sp. nov., Myxococcus landrumus sp. nov., Nannocystis bai.</title>
        <authorList>
            <person name="Ahearne A."/>
            <person name="Stevens C."/>
            <person name="Phillips K."/>
        </authorList>
    </citation>
    <scope>NUCLEOTIDE SEQUENCE [LARGE SCALE GENOMIC DNA]</scope>
    <source>
        <strain evidence="3 4">MIWBW</strain>
    </source>
</reference>
<dbReference type="SUPFAM" id="SSF53756">
    <property type="entry name" value="UDP-Glycosyltransferase/glycogen phosphorylase"/>
    <property type="match status" value="1"/>
</dbReference>
<gene>
    <name evidence="3" type="ORF">OV287_47205</name>
</gene>
<accession>A0ABT4AKF9</accession>
<proteinExistence type="predicted"/>
<evidence type="ECO:0000313" key="4">
    <source>
        <dbReference type="Proteomes" id="UP001207654"/>
    </source>
</evidence>
<dbReference type="CDD" id="cd03801">
    <property type="entry name" value="GT4_PimA-like"/>
    <property type="match status" value="1"/>
</dbReference>
<evidence type="ECO:0000259" key="2">
    <source>
        <dbReference type="Pfam" id="PF13439"/>
    </source>
</evidence>
<dbReference type="RefSeq" id="WP_267540638.1">
    <property type="nucleotide sequence ID" value="NZ_JAPNKA010000001.1"/>
</dbReference>
<protein>
    <submittedName>
        <fullName evidence="3">Glycosyltransferase family 4 protein</fullName>
    </submittedName>
</protein>
<keyword evidence="1" id="KW-0175">Coiled coil</keyword>
<sequence>MADRRNILIVSENLLRGGLETRVLTQSRALVAAGCRVHFATSSSTVPAPLEAIASSVHPGLSLGAAATAFECAEASRQLAKLIAEKEIGLVHAHPFASLLPGAMAAALAQVPMLVTLHGASSFLGGPNYDVTLFDFVLPYASEIHVVSEELGSFVPQALAPRRSVMPNSVDLTLFPPVKRVESGPWAVFSRLEDGKEQAILEFLRMGRQLGFSKVHIFGGGQSEARFQEAIAAEGLGELVELHPWCDDPAAQLAQGYAGVAGMGRVVLEAVAMRLPCVLLGYEEVHGVVTPANLDELAWSNFSGRGIPAASLDVVRRGLAQVSDEMLTDLRSLMVEKHDEARLVTRHLRSIDSASINEEARARLLQVVSLMRRTRQRHAHPWFVDPDLQSTLALILRRPTEPELQRRIGESLSYAQGALGSRVDESRAALEASVARTAGQQQEELAQMRARMLALEEQVGALSAELRTLTETTATLTRSVEASQSQGLRHRLRETLARWRP</sequence>
<evidence type="ECO:0000256" key="1">
    <source>
        <dbReference type="SAM" id="Coils"/>
    </source>
</evidence>
<evidence type="ECO:0000313" key="3">
    <source>
        <dbReference type="EMBL" id="MCY1082061.1"/>
    </source>
</evidence>
<comment type="caution">
    <text evidence="3">The sequence shown here is derived from an EMBL/GenBank/DDBJ whole genome shotgun (WGS) entry which is preliminary data.</text>
</comment>
<dbReference type="EMBL" id="JAPNKA010000001">
    <property type="protein sequence ID" value="MCY1082061.1"/>
    <property type="molecule type" value="Genomic_DNA"/>
</dbReference>
<feature type="coiled-coil region" evidence="1">
    <location>
        <begin position="438"/>
        <end position="472"/>
    </location>
</feature>
<feature type="domain" description="Glycosyltransferase subfamily 4-like N-terminal" evidence="2">
    <location>
        <begin position="17"/>
        <end position="173"/>
    </location>
</feature>
<dbReference type="InterPro" id="IPR028098">
    <property type="entry name" value="Glyco_trans_4-like_N"/>
</dbReference>
<dbReference type="Gene3D" id="3.40.50.2000">
    <property type="entry name" value="Glycogen Phosphorylase B"/>
    <property type="match status" value="2"/>
</dbReference>
<name>A0ABT4AKF9_9BACT</name>
<dbReference type="Pfam" id="PF13439">
    <property type="entry name" value="Glyco_transf_4"/>
    <property type="match status" value="1"/>
</dbReference>
<keyword evidence="4" id="KW-1185">Reference proteome</keyword>
<dbReference type="Proteomes" id="UP001207654">
    <property type="component" value="Unassembled WGS sequence"/>
</dbReference>
<organism evidence="3 4">
    <name type="scientific">Archangium lansingense</name>
    <dbReference type="NCBI Taxonomy" id="2995310"/>
    <lineage>
        <taxon>Bacteria</taxon>
        <taxon>Pseudomonadati</taxon>
        <taxon>Myxococcota</taxon>
        <taxon>Myxococcia</taxon>
        <taxon>Myxococcales</taxon>
        <taxon>Cystobacterineae</taxon>
        <taxon>Archangiaceae</taxon>
        <taxon>Archangium</taxon>
    </lineage>
</organism>